<evidence type="ECO:0000256" key="3">
    <source>
        <dbReference type="ARBA" id="ARBA00022989"/>
    </source>
</evidence>
<evidence type="ECO:0000256" key="1">
    <source>
        <dbReference type="ARBA" id="ARBA00004141"/>
    </source>
</evidence>
<keyword evidence="2 5" id="KW-0812">Transmembrane</keyword>
<dbReference type="GO" id="GO:0042330">
    <property type="term" value="P:taxis"/>
    <property type="evidence" value="ECO:0007669"/>
    <property type="project" value="TreeGrafter"/>
</dbReference>
<evidence type="ECO:0000256" key="2">
    <source>
        <dbReference type="ARBA" id="ARBA00022692"/>
    </source>
</evidence>
<proteinExistence type="predicted"/>
<protein>
    <submittedName>
        <fullName evidence="6">Uncharacterized protein</fullName>
    </submittedName>
</protein>
<keyword evidence="4 5" id="KW-0472">Membrane</keyword>
<organism evidence="6 7">
    <name type="scientific">Euplotes crassus</name>
    <dbReference type="NCBI Taxonomy" id="5936"/>
    <lineage>
        <taxon>Eukaryota</taxon>
        <taxon>Sar</taxon>
        <taxon>Alveolata</taxon>
        <taxon>Ciliophora</taxon>
        <taxon>Intramacronucleata</taxon>
        <taxon>Spirotrichea</taxon>
        <taxon>Hypotrichia</taxon>
        <taxon>Euplotida</taxon>
        <taxon>Euplotidae</taxon>
        <taxon>Moneuplotes</taxon>
    </lineage>
</organism>
<dbReference type="InterPro" id="IPR026673">
    <property type="entry name" value="SPEC3/Stum"/>
</dbReference>
<evidence type="ECO:0000256" key="4">
    <source>
        <dbReference type="ARBA" id="ARBA00023136"/>
    </source>
</evidence>
<accession>A0AAD1Y051</accession>
<dbReference type="EMBL" id="CAMPGE010024467">
    <property type="protein sequence ID" value="CAI2382302.1"/>
    <property type="molecule type" value="Genomic_DNA"/>
</dbReference>
<keyword evidence="3 5" id="KW-1133">Transmembrane helix</keyword>
<evidence type="ECO:0000313" key="6">
    <source>
        <dbReference type="EMBL" id="CAI2382302.1"/>
    </source>
</evidence>
<dbReference type="GO" id="GO:0016020">
    <property type="term" value="C:membrane"/>
    <property type="evidence" value="ECO:0007669"/>
    <property type="project" value="UniProtKB-SubCell"/>
</dbReference>
<reference evidence="6" key="1">
    <citation type="submission" date="2023-07" db="EMBL/GenBank/DDBJ databases">
        <authorList>
            <consortium name="AG Swart"/>
            <person name="Singh M."/>
            <person name="Singh A."/>
            <person name="Seah K."/>
            <person name="Emmerich C."/>
        </authorList>
    </citation>
    <scope>NUCLEOTIDE SEQUENCE</scope>
    <source>
        <strain evidence="6">DP1</strain>
    </source>
</reference>
<keyword evidence="7" id="KW-1185">Reference proteome</keyword>
<sequence>MVCEQWQNSIVSVDKTLAIVLLILNIFFPGLGTLINAFMGDGVVGDQVLVAILQWLTAICIVGWIWAIWWGILMVQKAKG</sequence>
<dbReference type="PANTHER" id="PTHR21676">
    <property type="entry name" value="PROTEIN STUM"/>
    <property type="match status" value="1"/>
</dbReference>
<evidence type="ECO:0000256" key="5">
    <source>
        <dbReference type="SAM" id="Phobius"/>
    </source>
</evidence>
<feature type="transmembrane region" description="Helical" evidence="5">
    <location>
        <begin position="17"/>
        <end position="39"/>
    </location>
</feature>
<evidence type="ECO:0000313" key="7">
    <source>
        <dbReference type="Proteomes" id="UP001295684"/>
    </source>
</evidence>
<dbReference type="AlphaFoldDB" id="A0AAD1Y051"/>
<gene>
    <name evidence="6" type="ORF">ECRASSUSDP1_LOCUS23772</name>
</gene>
<dbReference type="Proteomes" id="UP001295684">
    <property type="component" value="Unassembled WGS sequence"/>
</dbReference>
<comment type="subcellular location">
    <subcellularLocation>
        <location evidence="1">Membrane</location>
        <topology evidence="1">Multi-pass membrane protein</topology>
    </subcellularLocation>
</comment>
<feature type="transmembrane region" description="Helical" evidence="5">
    <location>
        <begin position="51"/>
        <end position="75"/>
    </location>
</feature>
<dbReference type="PANTHER" id="PTHR21676:SF6">
    <property type="entry name" value="PROTEIN STUM"/>
    <property type="match status" value="1"/>
</dbReference>
<comment type="caution">
    <text evidence="6">The sequence shown here is derived from an EMBL/GenBank/DDBJ whole genome shotgun (WGS) entry which is preliminary data.</text>
</comment>
<name>A0AAD1Y051_EUPCR</name>